<accession>A0ABP8UUK0</accession>
<evidence type="ECO:0008006" key="4">
    <source>
        <dbReference type="Google" id="ProtNLM"/>
    </source>
</evidence>
<reference evidence="3" key="1">
    <citation type="journal article" date="2019" name="Int. J. Syst. Evol. Microbiol.">
        <title>The Global Catalogue of Microorganisms (GCM) 10K type strain sequencing project: providing services to taxonomists for standard genome sequencing and annotation.</title>
        <authorList>
            <consortium name="The Broad Institute Genomics Platform"/>
            <consortium name="The Broad Institute Genome Sequencing Center for Infectious Disease"/>
            <person name="Wu L."/>
            <person name="Ma J."/>
        </authorList>
    </citation>
    <scope>NUCLEOTIDE SEQUENCE [LARGE SCALE GENOMIC DNA]</scope>
    <source>
        <strain evidence="3">JCM 17939</strain>
    </source>
</reference>
<feature type="region of interest" description="Disordered" evidence="1">
    <location>
        <begin position="66"/>
        <end position="97"/>
    </location>
</feature>
<evidence type="ECO:0000313" key="3">
    <source>
        <dbReference type="Proteomes" id="UP001501442"/>
    </source>
</evidence>
<protein>
    <recommendedName>
        <fullName evidence="4">Endonuclease/exonuclease/phosphatase domain-containing protein</fullName>
    </recommendedName>
</protein>
<organism evidence="2 3">
    <name type="scientific">Actinoallomurus vinaceus</name>
    <dbReference type="NCBI Taxonomy" id="1080074"/>
    <lineage>
        <taxon>Bacteria</taxon>
        <taxon>Bacillati</taxon>
        <taxon>Actinomycetota</taxon>
        <taxon>Actinomycetes</taxon>
        <taxon>Streptosporangiales</taxon>
        <taxon>Thermomonosporaceae</taxon>
        <taxon>Actinoallomurus</taxon>
    </lineage>
</organism>
<sequence length="97" mass="10397">MTVVGTWNLENLFKPGGSFGPTSQAAYDAKLKGLAATITAAGVDVLAGHLGDDWKHRRWGYLPGRGEHHSRGLDQWPNGGPPPRARGALPGVRSRTR</sequence>
<evidence type="ECO:0000313" key="2">
    <source>
        <dbReference type="EMBL" id="GAA4638945.1"/>
    </source>
</evidence>
<dbReference type="Proteomes" id="UP001501442">
    <property type="component" value="Unassembled WGS sequence"/>
</dbReference>
<dbReference type="EMBL" id="BAABHK010000025">
    <property type="protein sequence ID" value="GAA4638945.1"/>
    <property type="molecule type" value="Genomic_DNA"/>
</dbReference>
<comment type="caution">
    <text evidence="2">The sequence shown here is derived from an EMBL/GenBank/DDBJ whole genome shotgun (WGS) entry which is preliminary data.</text>
</comment>
<gene>
    <name evidence="2" type="ORF">GCM10023196_098630</name>
</gene>
<evidence type="ECO:0000256" key="1">
    <source>
        <dbReference type="SAM" id="MobiDB-lite"/>
    </source>
</evidence>
<proteinExistence type="predicted"/>
<keyword evidence="3" id="KW-1185">Reference proteome</keyword>
<name>A0ABP8UUK0_9ACTN</name>